<gene>
    <name evidence="1" type="ORF">METZ01_LOCUS410642</name>
</gene>
<proteinExistence type="predicted"/>
<reference evidence="1" key="1">
    <citation type="submission" date="2018-05" db="EMBL/GenBank/DDBJ databases">
        <authorList>
            <person name="Lanie J.A."/>
            <person name="Ng W.-L."/>
            <person name="Kazmierczak K.M."/>
            <person name="Andrzejewski T.M."/>
            <person name="Davidsen T.M."/>
            <person name="Wayne K.J."/>
            <person name="Tettelin H."/>
            <person name="Glass J.I."/>
            <person name="Rusch D."/>
            <person name="Podicherti R."/>
            <person name="Tsui H.-C.T."/>
            <person name="Winkler M.E."/>
        </authorList>
    </citation>
    <scope>NUCLEOTIDE SEQUENCE</scope>
</reference>
<protein>
    <submittedName>
        <fullName evidence="1">Uncharacterized protein</fullName>
    </submittedName>
</protein>
<dbReference type="AlphaFoldDB" id="A0A382WI36"/>
<organism evidence="1">
    <name type="scientific">marine metagenome</name>
    <dbReference type="NCBI Taxonomy" id="408172"/>
    <lineage>
        <taxon>unclassified sequences</taxon>
        <taxon>metagenomes</taxon>
        <taxon>ecological metagenomes</taxon>
    </lineage>
</organism>
<accession>A0A382WI36</accession>
<sequence>AVETVLKMLETAAEYDTATGGFRETARIFPQVVKVTAAGLNKVSEDEMAALYEKA</sequence>
<dbReference type="InterPro" id="IPR029055">
    <property type="entry name" value="Ntn_hydrolases_N"/>
</dbReference>
<dbReference type="EMBL" id="UINC01159601">
    <property type="protein sequence ID" value="SVD57788.1"/>
    <property type="molecule type" value="Genomic_DNA"/>
</dbReference>
<dbReference type="Gene3D" id="3.60.20.10">
    <property type="entry name" value="Glutamine Phosphoribosylpyrophosphate, subunit 1, domain 1"/>
    <property type="match status" value="1"/>
</dbReference>
<evidence type="ECO:0000313" key="1">
    <source>
        <dbReference type="EMBL" id="SVD57788.1"/>
    </source>
</evidence>
<name>A0A382WI36_9ZZZZ</name>
<feature type="non-terminal residue" evidence="1">
    <location>
        <position position="1"/>
    </location>
</feature>